<evidence type="ECO:0000313" key="8">
    <source>
        <dbReference type="Proteomes" id="UP000779049"/>
    </source>
</evidence>
<comment type="function">
    <text evidence="5">Carrier protein involved in the D-alanylation of lipoteichoic acid (LTA). The loading of thioester-linked D-alanine onto DltC is catalyzed by D-alanine--D-alanyl carrier protein ligase DltA. The DltC-carried D-alanyl group is further transferred to cell membrane phosphatidylglycerol (PG) by forming an ester bond, probably catalyzed by DltD. D-alanylation of LTA plays an important role in modulating the properties of the cell wall in Gram-positive bacteria, influencing the net charge of the cell wall.</text>
</comment>
<keyword evidence="7" id="KW-0436">Ligase</keyword>
<comment type="PTM">
    <text evidence="5">4'-phosphopantetheine is transferred from CoA to a specific serine of apo-DCP.</text>
</comment>
<dbReference type="InterPro" id="IPR036736">
    <property type="entry name" value="ACP-like_sf"/>
</dbReference>
<evidence type="ECO:0000256" key="5">
    <source>
        <dbReference type="HAMAP-Rule" id="MF_00565"/>
    </source>
</evidence>
<keyword evidence="4 5" id="KW-0961">Cell wall biogenesis/degradation</keyword>
<feature type="modified residue" description="O-(pantetheine 4'-phosphoryl)serine" evidence="5">
    <location>
        <position position="34"/>
    </location>
</feature>
<dbReference type="RefSeq" id="WP_087202965.1">
    <property type="nucleotide sequence ID" value="NZ_CP173660.1"/>
</dbReference>
<keyword evidence="1 5" id="KW-0596">Phosphopantetheine</keyword>
<sequence length="78" mass="8793">MKETVFKILETICEDNIVRTNPDIDLFETDLMDSLGFAELLADIEDELGVIIAPSEVDRHVISTPNKLIAYLEERASL</sequence>
<comment type="caution">
    <text evidence="7">The sequence shown here is derived from an EMBL/GenBank/DDBJ whole genome shotgun (WGS) entry which is preliminary data.</text>
</comment>
<comment type="pathway">
    <text evidence="5">Cell wall biogenesis; lipoteichoic acid biosynthesis.</text>
</comment>
<evidence type="ECO:0000256" key="4">
    <source>
        <dbReference type="ARBA" id="ARBA00023316"/>
    </source>
</evidence>
<dbReference type="PROSITE" id="PS50075">
    <property type="entry name" value="CARRIER"/>
    <property type="match status" value="1"/>
</dbReference>
<keyword evidence="2 5" id="KW-0963">Cytoplasm</keyword>
<feature type="domain" description="Carrier" evidence="6">
    <location>
        <begin position="1"/>
        <end position="76"/>
    </location>
</feature>
<comment type="similarity">
    <text evidence="5">Belongs to the DltC family.</text>
</comment>
<dbReference type="EMBL" id="VIRV01000002">
    <property type="protein sequence ID" value="MBY0758150.1"/>
    <property type="molecule type" value="Genomic_DNA"/>
</dbReference>
<protein>
    <recommendedName>
        <fullName evidence="5">D-alanyl carrier protein</fullName>
        <shortName evidence="5">DCP</shortName>
    </recommendedName>
    <alternativeName>
        <fullName evidence="5">D-alanine--poly(phosphoribitol) ligase subunit 2</fullName>
    </alternativeName>
</protein>
<dbReference type="Pfam" id="PF00550">
    <property type="entry name" value="PP-binding"/>
    <property type="match status" value="1"/>
</dbReference>
<proteinExistence type="inferred from homology"/>
<evidence type="ECO:0000256" key="3">
    <source>
        <dbReference type="ARBA" id="ARBA00022553"/>
    </source>
</evidence>
<evidence type="ECO:0000256" key="1">
    <source>
        <dbReference type="ARBA" id="ARBA00022450"/>
    </source>
</evidence>
<gene>
    <name evidence="5 7" type="primary">dltC</name>
    <name evidence="7" type="ORF">FLB61_03380</name>
</gene>
<dbReference type="InterPro" id="IPR003230">
    <property type="entry name" value="DltC"/>
</dbReference>
<accession>A0ABS7L534</accession>
<dbReference type="NCBIfam" id="NF003464">
    <property type="entry name" value="PRK05087.1"/>
    <property type="match status" value="1"/>
</dbReference>
<organism evidence="7 8">
    <name type="scientific">Sellimonas caecigallum</name>
    <dbReference type="NCBI Taxonomy" id="2592333"/>
    <lineage>
        <taxon>Bacteria</taxon>
        <taxon>Bacillati</taxon>
        <taxon>Bacillota</taxon>
        <taxon>Clostridia</taxon>
        <taxon>Lachnospirales</taxon>
        <taxon>Lachnospiraceae</taxon>
        <taxon>Sellimonas</taxon>
    </lineage>
</organism>
<dbReference type="SUPFAM" id="SSF47336">
    <property type="entry name" value="ACP-like"/>
    <property type="match status" value="1"/>
</dbReference>
<keyword evidence="3 5" id="KW-0597">Phosphoprotein</keyword>
<reference evidence="7 8" key="1">
    <citation type="journal article" date="2020" name="New Microbes New Infect">
        <title>Sellimonas caecigallum sp. nov., description and genome sequence of a new member of the Sellimonas genus isolated from the cecum of feral chicken.</title>
        <authorList>
            <person name="Wongkuna S."/>
            <person name="Ghimire S."/>
            <person name="Antony L."/>
            <person name="Chankhamhaengdecha S."/>
            <person name="Janvilisri T."/>
            <person name="Scaria J."/>
        </authorList>
    </citation>
    <scope>NUCLEOTIDE SEQUENCE [LARGE SCALE GENOMIC DNA]</scope>
    <source>
        <strain evidence="7 8">SW451</strain>
    </source>
</reference>
<evidence type="ECO:0000256" key="2">
    <source>
        <dbReference type="ARBA" id="ARBA00022490"/>
    </source>
</evidence>
<evidence type="ECO:0000313" key="7">
    <source>
        <dbReference type="EMBL" id="MBY0758150.1"/>
    </source>
</evidence>
<dbReference type="NCBIfam" id="TIGR01688">
    <property type="entry name" value="dltC"/>
    <property type="match status" value="1"/>
</dbReference>
<dbReference type="Gene3D" id="1.10.1200.10">
    <property type="entry name" value="ACP-like"/>
    <property type="match status" value="1"/>
</dbReference>
<name>A0ABS7L534_9FIRM</name>
<comment type="subcellular location">
    <subcellularLocation>
        <location evidence="5">Cytoplasm</location>
    </subcellularLocation>
</comment>
<dbReference type="GO" id="GO:0016874">
    <property type="term" value="F:ligase activity"/>
    <property type="evidence" value="ECO:0007669"/>
    <property type="project" value="UniProtKB-KW"/>
</dbReference>
<keyword evidence="8" id="KW-1185">Reference proteome</keyword>
<dbReference type="HAMAP" id="MF_00565">
    <property type="entry name" value="DltC"/>
    <property type="match status" value="1"/>
</dbReference>
<dbReference type="Proteomes" id="UP000779049">
    <property type="component" value="Unassembled WGS sequence"/>
</dbReference>
<evidence type="ECO:0000259" key="6">
    <source>
        <dbReference type="PROSITE" id="PS50075"/>
    </source>
</evidence>
<dbReference type="InterPro" id="IPR009081">
    <property type="entry name" value="PP-bd_ACP"/>
</dbReference>